<reference evidence="9" key="1">
    <citation type="journal article" date="2020" name="Stud. Mycol.">
        <title>101 Dothideomycetes genomes: a test case for predicting lifestyles and emergence of pathogens.</title>
        <authorList>
            <person name="Haridas S."/>
            <person name="Albert R."/>
            <person name="Binder M."/>
            <person name="Bloem J."/>
            <person name="Labutti K."/>
            <person name="Salamov A."/>
            <person name="Andreopoulos B."/>
            <person name="Baker S."/>
            <person name="Barry K."/>
            <person name="Bills G."/>
            <person name="Bluhm B."/>
            <person name="Cannon C."/>
            <person name="Castanera R."/>
            <person name="Culley D."/>
            <person name="Daum C."/>
            <person name="Ezra D."/>
            <person name="Gonzalez J."/>
            <person name="Henrissat B."/>
            <person name="Kuo A."/>
            <person name="Liang C."/>
            <person name="Lipzen A."/>
            <person name="Lutzoni F."/>
            <person name="Magnuson J."/>
            <person name="Mondo S."/>
            <person name="Nolan M."/>
            <person name="Ohm R."/>
            <person name="Pangilinan J."/>
            <person name="Park H.-J."/>
            <person name="Ramirez L."/>
            <person name="Alfaro M."/>
            <person name="Sun H."/>
            <person name="Tritt A."/>
            <person name="Yoshinaga Y."/>
            <person name="Zwiers L.-H."/>
            <person name="Turgeon B."/>
            <person name="Goodwin S."/>
            <person name="Spatafora J."/>
            <person name="Crous P."/>
            <person name="Grigoriev I."/>
        </authorList>
    </citation>
    <scope>NUCLEOTIDE SEQUENCE</scope>
    <source>
        <strain evidence="9">CBS 262.69</strain>
    </source>
</reference>
<dbReference type="InterPro" id="IPR052427">
    <property type="entry name" value="Glycosyltrans_GT2/GT47"/>
</dbReference>
<dbReference type="InterPro" id="IPR029044">
    <property type="entry name" value="Nucleotide-diphossugar_trans"/>
</dbReference>
<dbReference type="EMBL" id="ML996700">
    <property type="protein sequence ID" value="KAF2398266.1"/>
    <property type="molecule type" value="Genomic_DNA"/>
</dbReference>
<organism evidence="9 10">
    <name type="scientific">Trichodelitschia bisporula</name>
    <dbReference type="NCBI Taxonomy" id="703511"/>
    <lineage>
        <taxon>Eukaryota</taxon>
        <taxon>Fungi</taxon>
        <taxon>Dikarya</taxon>
        <taxon>Ascomycota</taxon>
        <taxon>Pezizomycotina</taxon>
        <taxon>Dothideomycetes</taxon>
        <taxon>Dothideomycetes incertae sedis</taxon>
        <taxon>Phaeotrichales</taxon>
        <taxon>Phaeotrichaceae</taxon>
        <taxon>Trichodelitschia</taxon>
    </lineage>
</organism>
<proteinExistence type="predicted"/>
<evidence type="ECO:0000256" key="3">
    <source>
        <dbReference type="ARBA" id="ARBA00022679"/>
    </source>
</evidence>
<feature type="transmembrane region" description="Helical" evidence="8">
    <location>
        <begin position="298"/>
        <end position="323"/>
    </location>
</feature>
<evidence type="ECO:0000313" key="9">
    <source>
        <dbReference type="EMBL" id="KAF2398266.1"/>
    </source>
</evidence>
<dbReference type="Proteomes" id="UP000799640">
    <property type="component" value="Unassembled WGS sequence"/>
</dbReference>
<evidence type="ECO:0000256" key="5">
    <source>
        <dbReference type="ARBA" id="ARBA00022989"/>
    </source>
</evidence>
<dbReference type="OrthoDB" id="2849215at2759"/>
<evidence type="ECO:0000256" key="8">
    <source>
        <dbReference type="SAM" id="Phobius"/>
    </source>
</evidence>
<keyword evidence="3" id="KW-0808">Transferase</keyword>
<dbReference type="Gene3D" id="3.90.550.10">
    <property type="entry name" value="Spore Coat Polysaccharide Biosynthesis Protein SpsA, Chain A"/>
    <property type="match status" value="1"/>
</dbReference>
<evidence type="ECO:0000256" key="7">
    <source>
        <dbReference type="ARBA" id="ARBA00023180"/>
    </source>
</evidence>
<evidence type="ECO:0000256" key="2">
    <source>
        <dbReference type="ARBA" id="ARBA00022676"/>
    </source>
</evidence>
<protein>
    <recommendedName>
        <fullName evidence="11">Glycosyltransferase family 2 protein</fullName>
    </recommendedName>
</protein>
<sequence>MPNGKADNCSALRYLRVIVHGVTYAFFIKPIPVPNRPTVSAKDVTVVLPTTASDIDALAACMQSILANNPSKLVLVTSTEKLQTVKDMCPVRGIDTEKVQVLGVMKLNKRSQIMKGLDTVFTDITVFADDDVVWPKTFLQYLLAAFEDPAVGAAGTKQRIRRVEKPNLWHFLGVSYIERRNYHTGSLNAIDGSVFSALSGRTSSYRTHILRDKKMRNDFLFDTWGGDPLHADDDSWLTRYAYSKGWKIRLQFAEEAMIHTPLEETSKYLDQCLRWARGHRLTSFRAMKQSFWYRSHPWSVYAVYTLLWIIPSVVVEVVLACLLYHEVGQDVDKTLVMAMFGIWLLFTKLVKLIPHFSCYPQDLIYVPAAILFGWIHGFINIYALLTLSTTVWGSRDLGEGEKKE</sequence>
<dbReference type="AlphaFoldDB" id="A0A6G1HQW7"/>
<comment type="subcellular location">
    <subcellularLocation>
        <location evidence="1">Membrane</location>
    </subcellularLocation>
</comment>
<keyword evidence="7" id="KW-0325">Glycoprotein</keyword>
<evidence type="ECO:0000256" key="1">
    <source>
        <dbReference type="ARBA" id="ARBA00004370"/>
    </source>
</evidence>
<evidence type="ECO:0000313" key="10">
    <source>
        <dbReference type="Proteomes" id="UP000799640"/>
    </source>
</evidence>
<dbReference type="GO" id="GO:0016757">
    <property type="term" value="F:glycosyltransferase activity"/>
    <property type="evidence" value="ECO:0007669"/>
    <property type="project" value="UniProtKB-KW"/>
</dbReference>
<evidence type="ECO:0000256" key="6">
    <source>
        <dbReference type="ARBA" id="ARBA00023136"/>
    </source>
</evidence>
<accession>A0A6G1HQW7</accession>
<evidence type="ECO:0008006" key="11">
    <source>
        <dbReference type="Google" id="ProtNLM"/>
    </source>
</evidence>
<dbReference type="SUPFAM" id="SSF53448">
    <property type="entry name" value="Nucleotide-diphospho-sugar transferases"/>
    <property type="match status" value="1"/>
</dbReference>
<keyword evidence="6 8" id="KW-0472">Membrane</keyword>
<keyword evidence="5 8" id="KW-1133">Transmembrane helix</keyword>
<dbReference type="GO" id="GO:0016020">
    <property type="term" value="C:membrane"/>
    <property type="evidence" value="ECO:0007669"/>
    <property type="project" value="UniProtKB-SubCell"/>
</dbReference>
<keyword evidence="10" id="KW-1185">Reference proteome</keyword>
<keyword evidence="2" id="KW-0328">Glycosyltransferase</keyword>
<feature type="transmembrane region" description="Helical" evidence="8">
    <location>
        <begin position="363"/>
        <end position="385"/>
    </location>
</feature>
<feature type="transmembrane region" description="Helical" evidence="8">
    <location>
        <begin position="335"/>
        <end position="357"/>
    </location>
</feature>
<dbReference type="PANTHER" id="PTHR47844:SF1">
    <property type="entry name" value="EXOSTOSIN-LIKE 2"/>
    <property type="match status" value="1"/>
</dbReference>
<keyword evidence="4 8" id="KW-0812">Transmembrane</keyword>
<dbReference type="Pfam" id="PF13641">
    <property type="entry name" value="Glyco_tranf_2_3"/>
    <property type="match status" value="1"/>
</dbReference>
<evidence type="ECO:0000256" key="4">
    <source>
        <dbReference type="ARBA" id="ARBA00022692"/>
    </source>
</evidence>
<gene>
    <name evidence="9" type="ORF">EJ06DRAFT_564566</name>
</gene>
<dbReference type="PANTHER" id="PTHR47844">
    <property type="entry name" value="SYNTHASE CPS1, PUTATIVE (AFU_ORTHOLOGUE AFUA_7G02500)-RELATED"/>
    <property type="match status" value="1"/>
</dbReference>
<name>A0A6G1HQW7_9PEZI</name>